<dbReference type="InterPro" id="IPR036188">
    <property type="entry name" value="FAD/NAD-bd_sf"/>
</dbReference>
<dbReference type="OrthoDB" id="2690153at2759"/>
<feature type="domain" description="FAD-binding" evidence="5">
    <location>
        <begin position="8"/>
        <end position="361"/>
    </location>
</feature>
<evidence type="ECO:0000259" key="5">
    <source>
        <dbReference type="Pfam" id="PF01494"/>
    </source>
</evidence>
<evidence type="ECO:0000313" key="6">
    <source>
        <dbReference type="EMBL" id="PPQ75201.1"/>
    </source>
</evidence>
<keyword evidence="3" id="KW-0274">FAD</keyword>
<dbReference type="STRING" id="181874.A0A409W9M3"/>
<dbReference type="InterPro" id="IPR038220">
    <property type="entry name" value="PHOX_C_sf"/>
</dbReference>
<name>A0A409W9M3_9AGAR</name>
<dbReference type="PANTHER" id="PTHR43004:SF19">
    <property type="entry name" value="BINDING MONOOXYGENASE, PUTATIVE (JCVI)-RELATED"/>
    <property type="match status" value="1"/>
</dbReference>
<dbReference type="Pfam" id="PF01494">
    <property type="entry name" value="FAD_binding_3"/>
    <property type="match status" value="1"/>
</dbReference>
<dbReference type="SUPFAM" id="SSF51905">
    <property type="entry name" value="FAD/NAD(P)-binding domain"/>
    <property type="match status" value="1"/>
</dbReference>
<dbReference type="PRINTS" id="PR00420">
    <property type="entry name" value="RNGMNOXGNASE"/>
</dbReference>
<evidence type="ECO:0000256" key="2">
    <source>
        <dbReference type="ARBA" id="ARBA00022630"/>
    </source>
</evidence>
<dbReference type="InterPro" id="IPR050641">
    <property type="entry name" value="RIFMO-like"/>
</dbReference>
<reference evidence="6 7" key="1">
    <citation type="journal article" date="2018" name="Evol. Lett.">
        <title>Horizontal gene cluster transfer increased hallucinogenic mushroom diversity.</title>
        <authorList>
            <person name="Reynolds H.T."/>
            <person name="Vijayakumar V."/>
            <person name="Gluck-Thaler E."/>
            <person name="Korotkin H.B."/>
            <person name="Matheny P.B."/>
            <person name="Slot J.C."/>
        </authorList>
    </citation>
    <scope>NUCLEOTIDE SEQUENCE [LARGE SCALE GENOMIC DNA]</scope>
    <source>
        <strain evidence="6 7">2629</strain>
    </source>
</reference>
<dbReference type="Gene3D" id="3.30.70.2450">
    <property type="match status" value="1"/>
</dbReference>
<proteinExistence type="predicted"/>
<dbReference type="GO" id="GO:0071949">
    <property type="term" value="F:FAD binding"/>
    <property type="evidence" value="ECO:0007669"/>
    <property type="project" value="InterPro"/>
</dbReference>
<keyword evidence="4" id="KW-0560">Oxidoreductase</keyword>
<organism evidence="6 7">
    <name type="scientific">Panaeolus cyanescens</name>
    <dbReference type="NCBI Taxonomy" id="181874"/>
    <lineage>
        <taxon>Eukaryota</taxon>
        <taxon>Fungi</taxon>
        <taxon>Dikarya</taxon>
        <taxon>Basidiomycota</taxon>
        <taxon>Agaricomycotina</taxon>
        <taxon>Agaricomycetes</taxon>
        <taxon>Agaricomycetidae</taxon>
        <taxon>Agaricales</taxon>
        <taxon>Agaricineae</taxon>
        <taxon>Galeropsidaceae</taxon>
        <taxon>Panaeolus</taxon>
    </lineage>
</organism>
<dbReference type="GO" id="GO:0016709">
    <property type="term" value="F:oxidoreductase activity, acting on paired donors, with incorporation or reduction of molecular oxygen, NAD(P)H as one donor, and incorporation of one atom of oxygen"/>
    <property type="evidence" value="ECO:0007669"/>
    <property type="project" value="UniProtKB-ARBA"/>
</dbReference>
<dbReference type="Gene3D" id="3.40.30.20">
    <property type="match status" value="1"/>
</dbReference>
<dbReference type="InterPro" id="IPR002938">
    <property type="entry name" value="FAD-bd"/>
</dbReference>
<evidence type="ECO:0000256" key="1">
    <source>
        <dbReference type="ARBA" id="ARBA00001974"/>
    </source>
</evidence>
<evidence type="ECO:0000256" key="4">
    <source>
        <dbReference type="ARBA" id="ARBA00023002"/>
    </source>
</evidence>
<comment type="caution">
    <text evidence="6">The sequence shown here is derived from an EMBL/GenBank/DDBJ whole genome shotgun (WGS) entry which is preliminary data.</text>
</comment>
<dbReference type="PANTHER" id="PTHR43004">
    <property type="entry name" value="TRK SYSTEM POTASSIUM UPTAKE PROTEIN"/>
    <property type="match status" value="1"/>
</dbReference>
<gene>
    <name evidence="6" type="ORF">CVT24_010117</name>
</gene>
<accession>A0A409W9M3</accession>
<sequence>MSSSSPPKVLIVGGGPSGLILALSLLHNGVPVRIIEKNSQPRLGQRGAGIMPRSLELFTYLRIVDDVMKSAILTPTVRMYKMPEGVQTSHEFEMSPHRHPTPTNPFLNPVMLGQDKLEKIFHAALARFGCFVELGTELQGFQDLGDRVQVHLIKRGFSLDPNAGTPETSEYEWVIGTDGARGVVRNMLGLSFHGERKVENFIVGDICVENLSQKYWHMWGDASDVLISLRATETPKLFNFVIGGKNVVHRELTNNEEALKRCFKEHTGTQNNLKFGEIPWMSHYTPNIRMVETFGYGRVYVAGDAGHVHSPTGGQGMNTGIQDSFNLGWKLALIVKGVAHPQLLQSYTDERIPVIEEMINQTTKLLKRTLENDDEAWKTSGSLFQLGINYRWSPIVVDERHAIEAEREAAEDAYLDDFGFDDDDEDEAGELKIDSYGADHDGRLQAGDRAPDSSGLVIHHPSKAFNQTCQLFQIFDAAHHTVLLFAEIVDVKGVLRTLSAYPPSLIRSVVVVRPKKQVPSEASSANFVLEDRDGHAHAAYCPSGVCGVIVVRPDGIVGAIAKGSVWLNRYFRGVFTAI</sequence>
<dbReference type="EMBL" id="NHTK01005693">
    <property type="protein sequence ID" value="PPQ75201.1"/>
    <property type="molecule type" value="Genomic_DNA"/>
</dbReference>
<keyword evidence="7" id="KW-1185">Reference proteome</keyword>
<evidence type="ECO:0000313" key="7">
    <source>
        <dbReference type="Proteomes" id="UP000284842"/>
    </source>
</evidence>
<dbReference type="Gene3D" id="3.50.50.60">
    <property type="entry name" value="FAD/NAD(P)-binding domain"/>
    <property type="match status" value="1"/>
</dbReference>
<comment type="cofactor">
    <cofactor evidence="1">
        <name>FAD</name>
        <dbReference type="ChEBI" id="CHEBI:57692"/>
    </cofactor>
</comment>
<keyword evidence="2" id="KW-0285">Flavoprotein</keyword>
<dbReference type="AlphaFoldDB" id="A0A409W9M3"/>
<dbReference type="Proteomes" id="UP000284842">
    <property type="component" value="Unassembled WGS sequence"/>
</dbReference>
<evidence type="ECO:0000256" key="3">
    <source>
        <dbReference type="ARBA" id="ARBA00022827"/>
    </source>
</evidence>
<dbReference type="InParanoid" id="A0A409W9M3"/>
<protein>
    <recommendedName>
        <fullName evidence="5">FAD-binding domain-containing protein</fullName>
    </recommendedName>
</protein>